<feature type="compositionally biased region" description="Basic and acidic residues" evidence="1">
    <location>
        <begin position="612"/>
        <end position="621"/>
    </location>
</feature>
<feature type="signal peptide" evidence="2">
    <location>
        <begin position="1"/>
        <end position="28"/>
    </location>
</feature>
<feature type="domain" description="MD-2-related lipid-recognition" evidence="3">
    <location>
        <begin position="31"/>
        <end position="145"/>
    </location>
</feature>
<dbReference type="SUPFAM" id="SSF81296">
    <property type="entry name" value="E set domains"/>
    <property type="match status" value="1"/>
</dbReference>
<dbReference type="PANTHER" id="PTHR33416">
    <property type="entry name" value="NUCLEAR PORE COMPLEX PROTEIN NUP1"/>
    <property type="match status" value="1"/>
</dbReference>
<dbReference type="GO" id="GO:0032366">
    <property type="term" value="P:intracellular sterol transport"/>
    <property type="evidence" value="ECO:0007669"/>
    <property type="project" value="InterPro"/>
</dbReference>
<evidence type="ECO:0000259" key="3">
    <source>
        <dbReference type="SMART" id="SM00737"/>
    </source>
</evidence>
<feature type="compositionally biased region" description="Pro residues" evidence="1">
    <location>
        <begin position="176"/>
        <end position="185"/>
    </location>
</feature>
<dbReference type="PANTHER" id="PTHR33416:SF20">
    <property type="entry name" value="NUCLEAR PORE COMPLEX PROTEIN NUP1"/>
    <property type="match status" value="1"/>
</dbReference>
<dbReference type="EMBL" id="CM000140">
    <property type="protein sequence ID" value="EAZ28843.1"/>
    <property type="molecule type" value="Genomic_DNA"/>
</dbReference>
<gene>
    <name evidence="4" type="ORF">OsJ_12876</name>
</gene>
<dbReference type="CDD" id="cd00917">
    <property type="entry name" value="PG-PI_TP"/>
    <property type="match status" value="1"/>
</dbReference>
<feature type="region of interest" description="Disordered" evidence="1">
    <location>
        <begin position="175"/>
        <end position="220"/>
    </location>
</feature>
<dbReference type="Gene3D" id="2.60.40.770">
    <property type="match status" value="1"/>
</dbReference>
<feature type="region of interest" description="Disordered" evidence="1">
    <location>
        <begin position="668"/>
        <end position="691"/>
    </location>
</feature>
<dbReference type="AlphaFoldDB" id="A3ANF4"/>
<feature type="compositionally biased region" description="Polar residues" evidence="1">
    <location>
        <begin position="188"/>
        <end position="205"/>
    </location>
</feature>
<protein>
    <recommendedName>
        <fullName evidence="3">MD-2-related lipid-recognition domain-containing protein</fullName>
    </recommendedName>
</protein>
<feature type="compositionally biased region" description="Basic and acidic residues" evidence="1">
    <location>
        <begin position="510"/>
        <end position="521"/>
    </location>
</feature>
<organism evidence="4">
    <name type="scientific">Oryza sativa subsp. japonica</name>
    <name type="common">Rice</name>
    <dbReference type="NCBI Taxonomy" id="39947"/>
    <lineage>
        <taxon>Eukaryota</taxon>
        <taxon>Viridiplantae</taxon>
        <taxon>Streptophyta</taxon>
        <taxon>Embryophyta</taxon>
        <taxon>Tracheophyta</taxon>
        <taxon>Spermatophyta</taxon>
        <taxon>Magnoliopsida</taxon>
        <taxon>Liliopsida</taxon>
        <taxon>Poales</taxon>
        <taxon>Poaceae</taxon>
        <taxon>BOP clade</taxon>
        <taxon>Oryzoideae</taxon>
        <taxon>Oryzeae</taxon>
        <taxon>Oryzinae</taxon>
        <taxon>Oryza</taxon>
        <taxon>Oryza sativa</taxon>
    </lineage>
</organism>
<reference evidence="4" key="1">
    <citation type="journal article" date="2005" name="PLoS Biol.">
        <title>The genomes of Oryza sativa: a history of duplications.</title>
        <authorList>
            <person name="Yu J."/>
            <person name="Wang J."/>
            <person name="Lin W."/>
            <person name="Li S."/>
            <person name="Li H."/>
            <person name="Zhou J."/>
            <person name="Ni P."/>
            <person name="Dong W."/>
            <person name="Hu S."/>
            <person name="Zeng C."/>
            <person name="Zhang J."/>
            <person name="Zhang Y."/>
            <person name="Li R."/>
            <person name="Xu Z."/>
            <person name="Li S."/>
            <person name="Li X."/>
            <person name="Zheng H."/>
            <person name="Cong L."/>
            <person name="Lin L."/>
            <person name="Yin J."/>
            <person name="Geng J."/>
            <person name="Li G."/>
            <person name="Shi J."/>
            <person name="Liu J."/>
            <person name="Lv H."/>
            <person name="Li J."/>
            <person name="Wang J."/>
            <person name="Deng Y."/>
            <person name="Ran L."/>
            <person name="Shi X."/>
            <person name="Wang X."/>
            <person name="Wu Q."/>
            <person name="Li C."/>
            <person name="Ren X."/>
            <person name="Wang J."/>
            <person name="Wang X."/>
            <person name="Li D."/>
            <person name="Liu D."/>
            <person name="Zhang X."/>
            <person name="Ji Z."/>
            <person name="Zhao W."/>
            <person name="Sun Y."/>
            <person name="Zhang Z."/>
            <person name="Bao J."/>
            <person name="Han Y."/>
            <person name="Dong L."/>
            <person name="Ji J."/>
            <person name="Chen P."/>
            <person name="Wu S."/>
            <person name="Liu J."/>
            <person name="Xiao Y."/>
            <person name="Bu D."/>
            <person name="Tan J."/>
            <person name="Yang L."/>
            <person name="Ye C."/>
            <person name="Zhang J."/>
            <person name="Xu J."/>
            <person name="Zhou Y."/>
            <person name="Yu Y."/>
            <person name="Zhang B."/>
            <person name="Zhuang S."/>
            <person name="Wei H."/>
            <person name="Liu B."/>
            <person name="Lei M."/>
            <person name="Yu H."/>
            <person name="Li Y."/>
            <person name="Xu H."/>
            <person name="Wei S."/>
            <person name="He X."/>
            <person name="Fang L."/>
            <person name="Zhang Z."/>
            <person name="Zhang Y."/>
            <person name="Huang X."/>
            <person name="Su Z."/>
            <person name="Tong W."/>
            <person name="Li J."/>
            <person name="Tong Z."/>
            <person name="Li S."/>
            <person name="Ye J."/>
            <person name="Wang L."/>
            <person name="Fang L."/>
            <person name="Lei T."/>
            <person name="Chen C."/>
            <person name="Chen H."/>
            <person name="Xu Z."/>
            <person name="Li H."/>
            <person name="Huang H."/>
            <person name="Zhang F."/>
            <person name="Xu H."/>
            <person name="Li N."/>
            <person name="Zhao C."/>
            <person name="Li S."/>
            <person name="Dong L."/>
            <person name="Huang Y."/>
            <person name="Li L."/>
            <person name="Xi Y."/>
            <person name="Qi Q."/>
            <person name="Li W."/>
            <person name="Zhang B."/>
            <person name="Hu W."/>
            <person name="Zhang Y."/>
            <person name="Tian X."/>
            <person name="Jiao Y."/>
            <person name="Liang X."/>
            <person name="Jin J."/>
            <person name="Gao L."/>
            <person name="Zheng W."/>
            <person name="Hao B."/>
            <person name="Liu S."/>
            <person name="Wang W."/>
            <person name="Yuan L."/>
            <person name="Cao M."/>
            <person name="McDermott J."/>
            <person name="Samudrala R."/>
            <person name="Wang J."/>
            <person name="Wong G.K."/>
            <person name="Yang H."/>
        </authorList>
    </citation>
    <scope>NUCLEOTIDE SEQUENCE [LARGE SCALE GENOMIC DNA]</scope>
</reference>
<feature type="chain" id="PRO_5002651747" description="MD-2-related lipid-recognition domain-containing protein" evidence="2">
    <location>
        <begin position="29"/>
        <end position="711"/>
    </location>
</feature>
<sequence length="711" mass="77213">MATDHRRFPVFLAAALLTLLLLPASAAATDVEYCRQGRDYPVKVSGVEIVPDPVVSGQPATFKISASTDKSITKGKLVIDVKYFFFHVHSESHNLCEETSCPVTGEFVLAHEQTLPSITPPGSYTLTMRLLDDGNKELTCISFGFSIGLVDPASRLIAGGAARLFSTVFRKRLDPAPAPAPPKSTPPGSNNEPNQGLPESTQTGSKPILEKGKNPTGASDNKALSEVEHLLMRKTFTRKVFFILIFLKWVEFDRLTDLLRARTVESDLSAPADNLDNKNEARNTMDGIGGSTSHGMAADHSIAADDPVCGASSPAELAKQYMNSRYSKENRPNSLRSQVLLKNKAEASNIAYDRRRPGGPFVQELSQFSNENSELPVNGYVTPGLHGRSAIYRMSCSPFFKGPSSSNDINMSPFSSSQTRANSLVSGCRQVLKRRGAELENELGSIGPIRRIRQKSNMMSTFRDARSSPRGNFLPSRTIGSDLTDGGSPIRDSPSSKRLLLGTGQSVEPAEARRNDEDGKISSDNVLAASPQSNKMAEKIFEQLNIIVPSPKEKLSLPQFAAGNASCSMSKQPVRQGNEPNGTSDPSSSQKFQPMDSVKHSLDPELNGSPSSKDKLRKDGSSKLLSHSFKDLGNKDIRSDNVALSSVAATTSSKPGFKMAVFEDLPEFDDDQEAPIPSKNSMGKTEVKTTDKKIDLKKEQKVEPIFIQTKS</sequence>
<reference evidence="4" key="2">
    <citation type="submission" date="2008-12" db="EMBL/GenBank/DDBJ databases">
        <title>Improved gene annotation of the rice (Oryza sativa) genomes.</title>
        <authorList>
            <person name="Wang J."/>
            <person name="Li R."/>
            <person name="Fan W."/>
            <person name="Huang Q."/>
            <person name="Zhang J."/>
            <person name="Zhou Y."/>
            <person name="Hu Y."/>
            <person name="Zi S."/>
            <person name="Li J."/>
            <person name="Ni P."/>
            <person name="Zheng H."/>
            <person name="Zhang Y."/>
            <person name="Zhao M."/>
            <person name="Hao Q."/>
            <person name="McDermott J."/>
            <person name="Samudrala R."/>
            <person name="Kristiansen K."/>
            <person name="Wong G.K.-S."/>
        </authorList>
    </citation>
    <scope>NUCLEOTIDE SEQUENCE</scope>
</reference>
<accession>A3ANF4</accession>
<dbReference type="FunFam" id="2.60.40.770:FF:000002">
    <property type="entry name" value="putative phosphatidylglycerol/phosphatidylinositol transfer protein DDB_G0282179"/>
    <property type="match status" value="1"/>
</dbReference>
<dbReference type="InterPro" id="IPR014756">
    <property type="entry name" value="Ig_E-set"/>
</dbReference>
<dbReference type="InterPro" id="IPR003172">
    <property type="entry name" value="ML_dom"/>
</dbReference>
<proteinExistence type="predicted"/>
<feature type="region of interest" description="Disordered" evidence="1">
    <location>
        <begin position="566"/>
        <end position="637"/>
    </location>
</feature>
<keyword evidence="2" id="KW-0732">Signal</keyword>
<dbReference type="Pfam" id="PF02221">
    <property type="entry name" value="E1_DerP2_DerF2"/>
    <property type="match status" value="1"/>
</dbReference>
<feature type="compositionally biased region" description="Polar residues" evidence="1">
    <location>
        <begin position="566"/>
        <end position="592"/>
    </location>
</feature>
<dbReference type="SMART" id="SM00737">
    <property type="entry name" value="ML"/>
    <property type="match status" value="1"/>
</dbReference>
<name>A3ANF4_ORYSJ</name>
<evidence type="ECO:0000256" key="2">
    <source>
        <dbReference type="SAM" id="SignalP"/>
    </source>
</evidence>
<feature type="compositionally biased region" description="Basic and acidic residues" evidence="1">
    <location>
        <begin position="628"/>
        <end position="637"/>
    </location>
</feature>
<dbReference type="InterPro" id="IPR033917">
    <property type="entry name" value="ML_PG-PI_TP"/>
</dbReference>
<evidence type="ECO:0000256" key="1">
    <source>
        <dbReference type="SAM" id="MobiDB-lite"/>
    </source>
</evidence>
<feature type="region of interest" description="Disordered" evidence="1">
    <location>
        <begin position="459"/>
        <end position="524"/>
    </location>
</feature>
<dbReference type="Proteomes" id="UP000007752">
    <property type="component" value="Chromosome 3"/>
</dbReference>
<evidence type="ECO:0000313" key="4">
    <source>
        <dbReference type="EMBL" id="EAZ28843.1"/>
    </source>
</evidence>